<keyword evidence="2" id="KW-0812">Transmembrane</keyword>
<reference evidence="3 4" key="1">
    <citation type="submission" date="2018-05" db="EMBL/GenBank/DDBJ databases">
        <title>Genomic Encyclopedia of Type Strains, Phase IV (KMG-IV): sequencing the most valuable type-strain genomes for metagenomic binning, comparative biology and taxonomic classification.</title>
        <authorList>
            <person name="Goeker M."/>
        </authorList>
    </citation>
    <scope>NUCLEOTIDE SEQUENCE [LARGE SCALE GENOMIC DNA]</scope>
    <source>
        <strain evidence="3 4">DSM 19792</strain>
    </source>
</reference>
<gene>
    <name evidence="3" type="ORF">DFR42_11454</name>
</gene>
<evidence type="ECO:0000256" key="1">
    <source>
        <dbReference type="SAM" id="MobiDB-lite"/>
    </source>
</evidence>
<proteinExistence type="predicted"/>
<dbReference type="PANTHER" id="PTHR37841:SF1">
    <property type="entry name" value="DUF3298 DOMAIN-CONTAINING PROTEIN"/>
    <property type="match status" value="1"/>
</dbReference>
<dbReference type="InterPro" id="IPR032774">
    <property type="entry name" value="WG_beta_rep"/>
</dbReference>
<organism evidence="3 4">
    <name type="scientific">Undibacterium pigrum</name>
    <dbReference type="NCBI Taxonomy" id="401470"/>
    <lineage>
        <taxon>Bacteria</taxon>
        <taxon>Pseudomonadati</taxon>
        <taxon>Pseudomonadota</taxon>
        <taxon>Betaproteobacteria</taxon>
        <taxon>Burkholderiales</taxon>
        <taxon>Oxalobacteraceae</taxon>
        <taxon>Undibacterium</taxon>
    </lineage>
</organism>
<dbReference type="SUPFAM" id="SSF48452">
    <property type="entry name" value="TPR-like"/>
    <property type="match status" value="1"/>
</dbReference>
<keyword evidence="4" id="KW-1185">Reference proteome</keyword>
<feature type="region of interest" description="Disordered" evidence="1">
    <location>
        <begin position="630"/>
        <end position="655"/>
    </location>
</feature>
<dbReference type="InterPro" id="IPR011990">
    <property type="entry name" value="TPR-like_helical_dom_sf"/>
</dbReference>
<keyword evidence="2" id="KW-1133">Transmembrane helix</keyword>
<dbReference type="PANTHER" id="PTHR37841">
    <property type="entry name" value="GLR2918 PROTEIN"/>
    <property type="match status" value="1"/>
</dbReference>
<sequence length="1312" mass="146856">MIWNENTLMQANPPLLFSIPLGTATADNALLVIDNQQAVSAYPEITSIAGFMPDGQGGWISVARHQHGKWGYINALCEWVVAPELDEARAFSDDGLARFCQQGKWGYLNLQGQVFIAPQYEDVTAFRHGLAAVKLGKHRWAVIDTSGARVSDKTFFHVSNFSACGLAAAIDSKDRKLIGYIQRDCSWAIAPRFRENFSFSDNGVAPATEDDRLYGLINTQGEWILKPVYSRIKEFNEEGLAYFSREDSWYDGNGYLNEKGEVVVDGGRHLAKYMASGIVANEYDGSSYLRKDGKRLETPALSWGDHFNQFGYAVVRASSGWGILSADGTFASLPAQVLEPVTNSDGWVIGALDNTPYSAFLTDDAGIAYIGKDGKIAYRVCYGKPEEAAVSLLDVNGKILWQLELSDGQEQAQAPGLFFTRTVADTMDDLSSVDAIIPFAEDMLARTEALLHEFIIKLDQEDSEEADDNADEEDDYDEDDEEEQDELRQDERQLTVRHRLSRVYISEEHNGFYDFMWQAQLERIREAELQIEKALTEKFGSVDCDPEFANRDYRNSSITRAWALPLKKPLGELTDSGAVLPEASQLWLGMYADSDSGDGDAWSNIYLVCGPSMDALEVARNRRAALLDNLEDDELQTEDNAGTEDEEDDELDNVSPELRSYQQWLEAVVESKYELDAVPPELIDDAMIDAAIAADVEALDYMPAQWRTPERMAAIVRMGASEASSIPVRCMTTDALELARSLYIDDADWQWRDDRNSSKPVEWDKNSLYDVWGCLLDEEDCLKAVKAGVALNNVPDALWTERVEQAALDADIYNISYIAKDKITPELARRAVSHTYGKLIESIPRELLTPELCMASVRCNGMSLEFVPEDMRTVEVCVAALKEDRRVFFAIPATLELPVLDKLIELEATDAATEWHGYRAWSKLWKKDYQGAIDDAMLALPVASYPQHAHYVMAYALRALDRMEEAALEAATVLSLQNPYEEEFHADNDTSWLHDISKTQFEHMDDAALLKAISSHPLTLADVPRARIDETLVAAALAADTEAIAFVPKRLMNAERYALALERNIKQLHHVPADKLSEAACITHVSTYGSLGSVPAQWRTARVCAYALMRAGYAIDDVPEAVKDEAQEILARLKQEAGIEDEEESEEDYRAEPGKMEEMMTNALLQTLSGPPENETRWQRLKRKGLYFSWFAGIALTAKSDEAPTQQGMAGWLEQRSFLALMLNGIFSIIALVCHGFVSYAAWQANGVWYGLPTIVFMGYAEVYWLWRFLFATPASVMLAVTAMLVLVYYFGFRLVYKKAAKAIAARHKDEE</sequence>
<feature type="transmembrane region" description="Helical" evidence="2">
    <location>
        <begin position="1248"/>
        <end position="1267"/>
    </location>
</feature>
<accession>A0A318IR99</accession>
<protein>
    <submittedName>
        <fullName evidence="3">WG repeat protein</fullName>
    </submittedName>
</protein>
<feature type="compositionally biased region" description="Acidic residues" evidence="1">
    <location>
        <begin position="461"/>
        <end position="485"/>
    </location>
</feature>
<dbReference type="EMBL" id="QJKB01000014">
    <property type="protein sequence ID" value="PXX37895.1"/>
    <property type="molecule type" value="Genomic_DNA"/>
</dbReference>
<feature type="transmembrane region" description="Helical" evidence="2">
    <location>
        <begin position="1218"/>
        <end position="1241"/>
    </location>
</feature>
<keyword evidence="2" id="KW-0472">Membrane</keyword>
<dbReference type="Proteomes" id="UP000247792">
    <property type="component" value="Unassembled WGS sequence"/>
</dbReference>
<evidence type="ECO:0000256" key="2">
    <source>
        <dbReference type="SAM" id="Phobius"/>
    </source>
</evidence>
<comment type="caution">
    <text evidence="3">The sequence shown here is derived from an EMBL/GenBank/DDBJ whole genome shotgun (WGS) entry which is preliminary data.</text>
</comment>
<evidence type="ECO:0000313" key="4">
    <source>
        <dbReference type="Proteomes" id="UP000247792"/>
    </source>
</evidence>
<evidence type="ECO:0000313" key="3">
    <source>
        <dbReference type="EMBL" id="PXX37895.1"/>
    </source>
</evidence>
<feature type="region of interest" description="Disordered" evidence="1">
    <location>
        <begin position="461"/>
        <end position="492"/>
    </location>
</feature>
<dbReference type="Pfam" id="PF14903">
    <property type="entry name" value="WG_beta_rep"/>
    <property type="match status" value="2"/>
</dbReference>
<feature type="compositionally biased region" description="Acidic residues" evidence="1">
    <location>
        <begin position="630"/>
        <end position="652"/>
    </location>
</feature>
<name>A0A318IR99_9BURK</name>
<dbReference type="OrthoDB" id="8735072at2"/>
<feature type="transmembrane region" description="Helical" evidence="2">
    <location>
        <begin position="1273"/>
        <end position="1292"/>
    </location>
</feature>